<dbReference type="EMBL" id="MN740564">
    <property type="protein sequence ID" value="QHU33827.1"/>
    <property type="molecule type" value="Genomic_DNA"/>
</dbReference>
<evidence type="ECO:0000313" key="1">
    <source>
        <dbReference type="EMBL" id="QHU33827.1"/>
    </source>
</evidence>
<organism evidence="1">
    <name type="scientific">viral metagenome</name>
    <dbReference type="NCBI Taxonomy" id="1070528"/>
    <lineage>
        <taxon>unclassified sequences</taxon>
        <taxon>metagenomes</taxon>
        <taxon>organismal metagenomes</taxon>
    </lineage>
</organism>
<proteinExistence type="predicted"/>
<reference evidence="1" key="1">
    <citation type="journal article" date="2020" name="Nature">
        <title>Giant virus diversity and host interactions through global metagenomics.</title>
        <authorList>
            <person name="Schulz F."/>
            <person name="Roux S."/>
            <person name="Paez-Espino D."/>
            <person name="Jungbluth S."/>
            <person name="Walsh D.A."/>
            <person name="Denef V.J."/>
            <person name="McMahon K.D."/>
            <person name="Konstantinidis K.T."/>
            <person name="Eloe-Fadrosh E.A."/>
            <person name="Kyrpides N.C."/>
            <person name="Woyke T."/>
        </authorList>
    </citation>
    <scope>NUCLEOTIDE SEQUENCE</scope>
    <source>
        <strain evidence="1">GVMAG-S-1016704-142</strain>
    </source>
</reference>
<protein>
    <submittedName>
        <fullName evidence="1">Uncharacterized protein</fullName>
    </submittedName>
</protein>
<sequence length="84" mass="10335">MRDDINREKWHEAYIEELKEMYYNTIITIRLVYPNIVINEKEAFHNFSRLIFHCSSKRISEYTKAKILKEVWDESLPEEYVSEF</sequence>
<dbReference type="AlphaFoldDB" id="A0A6C0LTA1"/>
<accession>A0A6C0LTA1</accession>
<name>A0A6C0LTA1_9ZZZZ</name>